<protein>
    <submittedName>
        <fullName evidence="3">Transketolase</fullName>
    </submittedName>
</protein>
<name>A0ABV7L358_9PROT</name>
<dbReference type="RefSeq" id="WP_379902346.1">
    <property type="nucleotide sequence ID" value="NZ_JBHRTR010000028.1"/>
</dbReference>
<dbReference type="EMBL" id="JBHRTR010000028">
    <property type="protein sequence ID" value="MFC3228849.1"/>
    <property type="molecule type" value="Genomic_DNA"/>
</dbReference>
<gene>
    <name evidence="3" type="ORF">ACFOGJ_16510</name>
</gene>
<dbReference type="PANTHER" id="PTHR47514">
    <property type="entry name" value="TRANSKETOLASE N-TERMINAL SECTION-RELATED"/>
    <property type="match status" value="1"/>
</dbReference>
<organism evidence="3 4">
    <name type="scientific">Marinibaculum pumilum</name>
    <dbReference type="NCBI Taxonomy" id="1766165"/>
    <lineage>
        <taxon>Bacteria</taxon>
        <taxon>Pseudomonadati</taxon>
        <taxon>Pseudomonadota</taxon>
        <taxon>Alphaproteobacteria</taxon>
        <taxon>Rhodospirillales</taxon>
        <taxon>Rhodospirillaceae</taxon>
        <taxon>Marinibaculum</taxon>
    </lineage>
</organism>
<accession>A0ABV7L358</accession>
<dbReference type="Pfam" id="PF00456">
    <property type="entry name" value="Transketolase_N"/>
    <property type="match status" value="1"/>
</dbReference>
<dbReference type="Gene3D" id="3.40.50.970">
    <property type="match status" value="1"/>
</dbReference>
<dbReference type="InterPro" id="IPR029061">
    <property type="entry name" value="THDP-binding"/>
</dbReference>
<evidence type="ECO:0000313" key="3">
    <source>
        <dbReference type="EMBL" id="MFC3228849.1"/>
    </source>
</evidence>
<feature type="domain" description="Transketolase N-terminal" evidence="2">
    <location>
        <begin position="19"/>
        <end position="277"/>
    </location>
</feature>
<reference evidence="4" key="1">
    <citation type="journal article" date="2019" name="Int. J. Syst. Evol. Microbiol.">
        <title>The Global Catalogue of Microorganisms (GCM) 10K type strain sequencing project: providing services to taxonomists for standard genome sequencing and annotation.</title>
        <authorList>
            <consortium name="The Broad Institute Genomics Platform"/>
            <consortium name="The Broad Institute Genome Sequencing Center for Infectious Disease"/>
            <person name="Wu L."/>
            <person name="Ma J."/>
        </authorList>
    </citation>
    <scope>NUCLEOTIDE SEQUENCE [LARGE SCALE GENOMIC DNA]</scope>
    <source>
        <strain evidence="4">KCTC 42964</strain>
    </source>
</reference>
<dbReference type="PANTHER" id="PTHR47514:SF2">
    <property type="entry name" value="TRANSKETOLASE"/>
    <property type="match status" value="1"/>
</dbReference>
<dbReference type="InterPro" id="IPR005474">
    <property type="entry name" value="Transketolase_N"/>
</dbReference>
<evidence type="ECO:0000259" key="2">
    <source>
        <dbReference type="Pfam" id="PF00456"/>
    </source>
</evidence>
<sequence length="283" mass="30940">MSAESSLPINDLKERAAWLRRRVFEMVMQHREGHVPSSFSMAEILTLLYYGGVARLRRGAPDWPDRDRILVSKGHAAHALYPILADLDYFDSAELERFTQPGSFLGMYADNRVPGIEGISGSLGHGLGMGAGFALSARMEGRDFRTFVVLGDGECYEGSVWESAMFAAHHGLDNLVAIVDRNALCILGRTEDLVRLGSLADKWRSFGWAVEEVDGHDLAALRAAMDRIGSTDGLPLAIVANTVKGKGVSFMEGRAEWHNRMPSPEQEAQARQELGLAGASGHD</sequence>
<evidence type="ECO:0000313" key="4">
    <source>
        <dbReference type="Proteomes" id="UP001595528"/>
    </source>
</evidence>
<comment type="caution">
    <text evidence="3">The sequence shown here is derived from an EMBL/GenBank/DDBJ whole genome shotgun (WGS) entry which is preliminary data.</text>
</comment>
<dbReference type="Proteomes" id="UP001595528">
    <property type="component" value="Unassembled WGS sequence"/>
</dbReference>
<proteinExistence type="predicted"/>
<dbReference type="CDD" id="cd02012">
    <property type="entry name" value="TPP_TK"/>
    <property type="match status" value="1"/>
</dbReference>
<feature type="region of interest" description="Disordered" evidence="1">
    <location>
        <begin position="259"/>
        <end position="283"/>
    </location>
</feature>
<dbReference type="SUPFAM" id="SSF52518">
    <property type="entry name" value="Thiamin diphosphate-binding fold (THDP-binding)"/>
    <property type="match status" value="1"/>
</dbReference>
<evidence type="ECO:0000256" key="1">
    <source>
        <dbReference type="SAM" id="MobiDB-lite"/>
    </source>
</evidence>
<keyword evidence="4" id="KW-1185">Reference proteome</keyword>